<proteinExistence type="predicted"/>
<evidence type="ECO:0000313" key="2">
    <source>
        <dbReference type="Proteomes" id="UP000829447"/>
    </source>
</evidence>
<comment type="caution">
    <text evidence="1">The sequence shown here is derived from an EMBL/GenBank/DDBJ whole genome shotgun (WGS) entry which is preliminary data.</text>
</comment>
<keyword evidence="2" id="KW-1185">Reference proteome</keyword>
<sequence length="76" mass="8878">MTSHWTSPRTSSQESPPPRGLAISTTVPFYDDSFRCHASTLCKMVAWQRVAKKHHDYDVEKKLKTTHLFSPFYPFY</sequence>
<dbReference type="EMBL" id="CM040468">
    <property type="protein sequence ID" value="MCI4386294.1"/>
    <property type="molecule type" value="Genomic_DNA"/>
</dbReference>
<reference evidence="1 2" key="1">
    <citation type="journal article" date="2022" name="bioRxiv">
        <title>An ancient truncated duplication of the anti-Mullerian hormone receptor type 2 gene is a potential conserved master sex determinant in the Pangasiidae catfish family.</title>
        <authorList>
            <person name="Wen M."/>
            <person name="Pan Q."/>
            <person name="Jouanno E."/>
            <person name="Montfort J."/>
            <person name="Zahm M."/>
            <person name="Cabau C."/>
            <person name="Klopp C."/>
            <person name="Iampietro C."/>
            <person name="Roques C."/>
            <person name="Bouchez O."/>
            <person name="Castinel A."/>
            <person name="Donnadieu C."/>
            <person name="Parrinello H."/>
            <person name="Poncet C."/>
            <person name="Belmonte E."/>
            <person name="Gautier V."/>
            <person name="Avarre J.-C."/>
            <person name="Dugue R."/>
            <person name="Gustiano R."/>
            <person name="Ha T.T.T."/>
            <person name="Campet M."/>
            <person name="Sriphairoj K."/>
            <person name="Ribolli J."/>
            <person name="de Almeida F.L."/>
            <person name="Desvignes T."/>
            <person name="Postlethwait J.H."/>
            <person name="Bucao C.F."/>
            <person name="Robinson-Rechavi M."/>
            <person name="Bobe J."/>
            <person name="Herpin A."/>
            <person name="Guiguen Y."/>
        </authorList>
    </citation>
    <scope>NUCLEOTIDE SEQUENCE [LARGE SCALE GENOMIC DNA]</scope>
    <source>
        <strain evidence="1">YG-Dec2019</strain>
    </source>
</reference>
<name>A0ACC5X4U2_PANGG</name>
<organism evidence="1 2">
    <name type="scientific">Pangasianodon gigas</name>
    <name type="common">Mekong giant catfish</name>
    <name type="synonym">Pangasius gigas</name>
    <dbReference type="NCBI Taxonomy" id="30993"/>
    <lineage>
        <taxon>Eukaryota</taxon>
        <taxon>Metazoa</taxon>
        <taxon>Chordata</taxon>
        <taxon>Craniata</taxon>
        <taxon>Vertebrata</taxon>
        <taxon>Euteleostomi</taxon>
        <taxon>Actinopterygii</taxon>
        <taxon>Neopterygii</taxon>
        <taxon>Teleostei</taxon>
        <taxon>Ostariophysi</taxon>
        <taxon>Siluriformes</taxon>
        <taxon>Pangasiidae</taxon>
        <taxon>Pangasianodon</taxon>
    </lineage>
</organism>
<evidence type="ECO:0000313" key="1">
    <source>
        <dbReference type="EMBL" id="MCI4386294.1"/>
    </source>
</evidence>
<gene>
    <name evidence="1" type="ORF">PGIGA_G00060700</name>
</gene>
<accession>A0ACC5X4U2</accession>
<protein>
    <submittedName>
        <fullName evidence="1">Uncharacterized protein</fullName>
    </submittedName>
</protein>
<dbReference type="Proteomes" id="UP000829447">
    <property type="component" value="Linkage Group LG15"/>
</dbReference>